<evidence type="ECO:0000256" key="6">
    <source>
        <dbReference type="ARBA" id="ARBA00032446"/>
    </source>
</evidence>
<feature type="domain" description="Gcp-like" evidence="7">
    <location>
        <begin position="29"/>
        <end position="160"/>
    </location>
</feature>
<sequence>MTRFLALDTSTDACSVALQDGERIISRFELAAKSHTQRLLPMVDEVLSEAGLALADLDALVFGRGPGSFTGLRICLGVVQGLAFSRNLPVVGVSTLKAMAVGYYRRHPDLASASTPLLVALDARMQEVYWTLVKPQSGGGGVETLTDEAVSPPEQVVELAAGHTGEAGFYGVGPGWHYPALEKLAPSAVDMDVHPDARDLLPLGAFALAQGQAVSAEQARPVYLRDEISWKKRERIRS</sequence>
<dbReference type="OrthoDB" id="9809995at2"/>
<dbReference type="FunFam" id="3.30.420.40:FF:000097">
    <property type="entry name" value="tRNA threonylcarbamoyladenosine biosynthesis protein TsaB"/>
    <property type="match status" value="1"/>
</dbReference>
<dbReference type="Proteomes" id="UP000273643">
    <property type="component" value="Unassembled WGS sequence"/>
</dbReference>
<accession>A0A3N1NIT2</accession>
<dbReference type="PANTHER" id="PTHR11735:SF11">
    <property type="entry name" value="TRNA THREONYLCARBAMOYLADENOSINE BIOSYNTHESIS PROTEIN TSAB"/>
    <property type="match status" value="1"/>
</dbReference>
<comment type="caution">
    <text evidence="8">The sequence shown here is derived from an EMBL/GenBank/DDBJ whole genome shotgun (WGS) entry which is preliminary data.</text>
</comment>
<evidence type="ECO:0000313" key="8">
    <source>
        <dbReference type="EMBL" id="ROQ19724.1"/>
    </source>
</evidence>
<evidence type="ECO:0000256" key="1">
    <source>
        <dbReference type="ARBA" id="ARBA00004496"/>
    </source>
</evidence>
<organism evidence="8 9">
    <name type="scientific">Marinimicrobium koreense</name>
    <dbReference type="NCBI Taxonomy" id="306545"/>
    <lineage>
        <taxon>Bacteria</taxon>
        <taxon>Pseudomonadati</taxon>
        <taxon>Pseudomonadota</taxon>
        <taxon>Gammaproteobacteria</taxon>
        <taxon>Cellvibrionales</taxon>
        <taxon>Cellvibrionaceae</taxon>
        <taxon>Marinimicrobium</taxon>
    </lineage>
</organism>
<evidence type="ECO:0000256" key="2">
    <source>
        <dbReference type="ARBA" id="ARBA00010493"/>
    </source>
</evidence>
<dbReference type="GO" id="GO:0005829">
    <property type="term" value="C:cytosol"/>
    <property type="evidence" value="ECO:0007669"/>
    <property type="project" value="TreeGrafter"/>
</dbReference>
<evidence type="ECO:0000313" key="9">
    <source>
        <dbReference type="Proteomes" id="UP000273643"/>
    </source>
</evidence>
<dbReference type="Gene3D" id="3.30.420.40">
    <property type="match status" value="2"/>
</dbReference>
<dbReference type="InterPro" id="IPR022496">
    <property type="entry name" value="T6A_TsaB"/>
</dbReference>
<dbReference type="InterPro" id="IPR000905">
    <property type="entry name" value="Gcp-like_dom"/>
</dbReference>
<keyword evidence="5" id="KW-0819">tRNA processing</keyword>
<gene>
    <name evidence="8" type="ORF">EDC38_0310</name>
</gene>
<proteinExistence type="inferred from homology"/>
<protein>
    <recommendedName>
        <fullName evidence="3">tRNA threonylcarbamoyladenosine biosynthesis protein TsaB</fullName>
    </recommendedName>
    <alternativeName>
        <fullName evidence="6">t(6)A37 threonylcarbamoyladenosine biosynthesis protein TsaB</fullName>
    </alternativeName>
</protein>
<evidence type="ECO:0000256" key="4">
    <source>
        <dbReference type="ARBA" id="ARBA00022490"/>
    </source>
</evidence>
<keyword evidence="4" id="KW-0963">Cytoplasm</keyword>
<name>A0A3N1NIT2_9GAMM</name>
<dbReference type="NCBIfam" id="TIGR03725">
    <property type="entry name" value="T6A_YeaZ"/>
    <property type="match status" value="1"/>
</dbReference>
<dbReference type="RefSeq" id="WP_123637033.1">
    <property type="nucleotide sequence ID" value="NZ_RJUK01000001.1"/>
</dbReference>
<dbReference type="InterPro" id="IPR043129">
    <property type="entry name" value="ATPase_NBD"/>
</dbReference>
<dbReference type="SUPFAM" id="SSF53067">
    <property type="entry name" value="Actin-like ATPase domain"/>
    <property type="match status" value="2"/>
</dbReference>
<comment type="subcellular location">
    <subcellularLocation>
        <location evidence="1">Cytoplasm</location>
    </subcellularLocation>
</comment>
<reference evidence="8 9" key="1">
    <citation type="submission" date="2018-11" db="EMBL/GenBank/DDBJ databases">
        <title>Genomic Encyclopedia of Type Strains, Phase IV (KMG-IV): sequencing the most valuable type-strain genomes for metagenomic binning, comparative biology and taxonomic classification.</title>
        <authorList>
            <person name="Goeker M."/>
        </authorList>
    </citation>
    <scope>NUCLEOTIDE SEQUENCE [LARGE SCALE GENOMIC DNA]</scope>
    <source>
        <strain evidence="8 9">DSM 16974</strain>
    </source>
</reference>
<dbReference type="GO" id="GO:0002949">
    <property type="term" value="P:tRNA threonylcarbamoyladenosine modification"/>
    <property type="evidence" value="ECO:0007669"/>
    <property type="project" value="InterPro"/>
</dbReference>
<comment type="similarity">
    <text evidence="2">Belongs to the KAE1 / TsaD family. TsaB subfamily.</text>
</comment>
<evidence type="ECO:0000259" key="7">
    <source>
        <dbReference type="Pfam" id="PF00814"/>
    </source>
</evidence>
<evidence type="ECO:0000256" key="3">
    <source>
        <dbReference type="ARBA" id="ARBA00019012"/>
    </source>
</evidence>
<evidence type="ECO:0000256" key="5">
    <source>
        <dbReference type="ARBA" id="ARBA00022694"/>
    </source>
</evidence>
<dbReference type="AlphaFoldDB" id="A0A3N1NIT2"/>
<dbReference type="CDD" id="cd24032">
    <property type="entry name" value="ASKHA_NBD_TsaB"/>
    <property type="match status" value="1"/>
</dbReference>
<dbReference type="EMBL" id="RJUK01000001">
    <property type="protein sequence ID" value="ROQ19724.1"/>
    <property type="molecule type" value="Genomic_DNA"/>
</dbReference>
<dbReference type="PANTHER" id="PTHR11735">
    <property type="entry name" value="TRNA N6-ADENOSINE THREONYLCARBAMOYLTRANSFERASE"/>
    <property type="match status" value="1"/>
</dbReference>
<dbReference type="Pfam" id="PF00814">
    <property type="entry name" value="TsaD"/>
    <property type="match status" value="1"/>
</dbReference>
<keyword evidence="9" id="KW-1185">Reference proteome</keyword>